<reference evidence="1 2" key="1">
    <citation type="submission" date="2018-06" db="EMBL/GenBank/DDBJ databases">
        <title>Genomic Encyclopedia of Type Strains, Phase I: the one thousand microbial genomes (KMG-I) project.</title>
        <authorList>
            <person name="Kyrpides N."/>
        </authorList>
    </citation>
    <scope>NUCLEOTIDE SEQUENCE [LARGE SCALE GENOMIC DNA]</scope>
    <source>
        <strain evidence="1 2">DSM 19573</strain>
    </source>
</reference>
<sequence>MVKPIKIKNIEDIEKVNAIVTKYAFDIWIHGKSGMADAKSILGMFILKLNEPLTLVVPDDVDYGKLFKELEPYLEIY</sequence>
<evidence type="ECO:0000313" key="1">
    <source>
        <dbReference type="EMBL" id="PYG85804.1"/>
    </source>
</evidence>
<dbReference type="InterPro" id="IPR035895">
    <property type="entry name" value="HPr-like_sf"/>
</dbReference>
<accession>A0A318XL35</accession>
<evidence type="ECO:0000313" key="2">
    <source>
        <dbReference type="Proteomes" id="UP000248132"/>
    </source>
</evidence>
<name>A0A318XL35_9FIRM</name>
<dbReference type="SUPFAM" id="SSF55594">
    <property type="entry name" value="HPr-like"/>
    <property type="match status" value="1"/>
</dbReference>
<evidence type="ECO:0008006" key="3">
    <source>
        <dbReference type="Google" id="ProtNLM"/>
    </source>
</evidence>
<gene>
    <name evidence="1" type="ORF">LY28_03100</name>
</gene>
<dbReference type="Proteomes" id="UP000248132">
    <property type="component" value="Unassembled WGS sequence"/>
</dbReference>
<proteinExistence type="predicted"/>
<dbReference type="EMBL" id="QKMR01000022">
    <property type="protein sequence ID" value="PYG85804.1"/>
    <property type="molecule type" value="Genomic_DNA"/>
</dbReference>
<dbReference type="OrthoDB" id="2059321at2"/>
<protein>
    <recommendedName>
        <fullName evidence="3">PTS HPr component family protein</fullName>
    </recommendedName>
</protein>
<organism evidence="1 2">
    <name type="scientific">Ruminiclostridium sufflavum DSM 19573</name>
    <dbReference type="NCBI Taxonomy" id="1121337"/>
    <lineage>
        <taxon>Bacteria</taxon>
        <taxon>Bacillati</taxon>
        <taxon>Bacillota</taxon>
        <taxon>Clostridia</taxon>
        <taxon>Eubacteriales</taxon>
        <taxon>Oscillospiraceae</taxon>
        <taxon>Ruminiclostridium</taxon>
    </lineage>
</organism>
<keyword evidence="2" id="KW-1185">Reference proteome</keyword>
<comment type="caution">
    <text evidence="1">The sequence shown here is derived from an EMBL/GenBank/DDBJ whole genome shotgun (WGS) entry which is preliminary data.</text>
</comment>
<dbReference type="AlphaFoldDB" id="A0A318XL35"/>
<dbReference type="RefSeq" id="WP_110463074.1">
    <property type="nucleotide sequence ID" value="NZ_QKMR01000022.1"/>
</dbReference>